<reference evidence="2" key="1">
    <citation type="submission" date="2021-03" db="EMBL/GenBank/DDBJ databases">
        <title>Draft genome sequence of rust myrtle Austropuccinia psidii MF-1, a brazilian biotype.</title>
        <authorList>
            <person name="Quecine M.C."/>
            <person name="Pachon D.M.R."/>
            <person name="Bonatelli M.L."/>
            <person name="Correr F.H."/>
            <person name="Franceschini L.M."/>
            <person name="Leite T.F."/>
            <person name="Margarido G.R.A."/>
            <person name="Almeida C.A."/>
            <person name="Ferrarezi J.A."/>
            <person name="Labate C.A."/>
        </authorList>
    </citation>
    <scope>NUCLEOTIDE SEQUENCE</scope>
    <source>
        <strain evidence="2">MF-1</strain>
    </source>
</reference>
<gene>
    <name evidence="2" type="ORF">O181_023359</name>
</gene>
<evidence type="ECO:0000256" key="1">
    <source>
        <dbReference type="SAM" id="MobiDB-lite"/>
    </source>
</evidence>
<dbReference type="OrthoDB" id="5582182at2759"/>
<feature type="compositionally biased region" description="Basic and acidic residues" evidence="1">
    <location>
        <begin position="1"/>
        <end position="26"/>
    </location>
</feature>
<dbReference type="AlphaFoldDB" id="A0A9Q3CE90"/>
<proteinExistence type="predicted"/>
<comment type="caution">
    <text evidence="2">The sequence shown here is derived from an EMBL/GenBank/DDBJ whole genome shotgun (WGS) entry which is preliminary data.</text>
</comment>
<name>A0A9Q3CE90_9BASI</name>
<protein>
    <submittedName>
        <fullName evidence="2">Uncharacterized protein</fullName>
    </submittedName>
</protein>
<dbReference type="EMBL" id="AVOT02007327">
    <property type="protein sequence ID" value="MBW0483644.1"/>
    <property type="molecule type" value="Genomic_DNA"/>
</dbReference>
<dbReference type="Proteomes" id="UP000765509">
    <property type="component" value="Unassembled WGS sequence"/>
</dbReference>
<evidence type="ECO:0000313" key="2">
    <source>
        <dbReference type="EMBL" id="MBW0483644.1"/>
    </source>
</evidence>
<evidence type="ECO:0000313" key="3">
    <source>
        <dbReference type="Proteomes" id="UP000765509"/>
    </source>
</evidence>
<feature type="region of interest" description="Disordered" evidence="1">
    <location>
        <begin position="1"/>
        <end position="63"/>
    </location>
</feature>
<accession>A0A9Q3CE90</accession>
<sequence>MHIMLELDTRYHERHKEKGRSQEKKPPVTGTNSLRPHKDSSSKKVHDRRNKEGKDFEGSKDKPYASLLNKDMYNKLIGSEKERRIMSQPRVWPSSLMAAAIQPGAQMGPIGHVMSIMANWPPWVFYGFYAIAPLNHHLWPQAISCHHWPSWPISTSPTPRPSSFILGLGGPFIFQGVLDPLAIIIGLWPTPFIMGVLA</sequence>
<keyword evidence="3" id="KW-1185">Reference proteome</keyword>
<organism evidence="2 3">
    <name type="scientific">Austropuccinia psidii MF-1</name>
    <dbReference type="NCBI Taxonomy" id="1389203"/>
    <lineage>
        <taxon>Eukaryota</taxon>
        <taxon>Fungi</taxon>
        <taxon>Dikarya</taxon>
        <taxon>Basidiomycota</taxon>
        <taxon>Pucciniomycotina</taxon>
        <taxon>Pucciniomycetes</taxon>
        <taxon>Pucciniales</taxon>
        <taxon>Sphaerophragmiaceae</taxon>
        <taxon>Austropuccinia</taxon>
    </lineage>
</organism>
<feature type="compositionally biased region" description="Basic and acidic residues" evidence="1">
    <location>
        <begin position="36"/>
        <end position="63"/>
    </location>
</feature>